<dbReference type="AlphaFoldDB" id="A0A2K4WEP9"/>
<feature type="domain" description="DUF7832" evidence="1">
    <location>
        <begin position="2"/>
        <end position="32"/>
    </location>
</feature>
<gene>
    <name evidence="2" type="ORF">CFBP6411_03013</name>
</gene>
<sequence>MKYDDASWHYNGNFPSDLPDTAGATHIGMFLA</sequence>
<evidence type="ECO:0000313" key="3">
    <source>
        <dbReference type="Proteomes" id="UP000238093"/>
    </source>
</evidence>
<organism evidence="2 3">
    <name type="scientific">Pseudomonas syringae group genomosp. 3</name>
    <dbReference type="NCBI Taxonomy" id="251701"/>
    <lineage>
        <taxon>Bacteria</taxon>
        <taxon>Pseudomonadati</taxon>
        <taxon>Pseudomonadota</taxon>
        <taxon>Gammaproteobacteria</taxon>
        <taxon>Pseudomonadales</taxon>
        <taxon>Pseudomonadaceae</taxon>
        <taxon>Pseudomonas</taxon>
    </lineage>
</organism>
<dbReference type="Pfam" id="PF25191">
    <property type="entry name" value="DUF7832"/>
    <property type="match status" value="1"/>
</dbReference>
<dbReference type="Proteomes" id="UP000238093">
    <property type="component" value="Chromosome I"/>
</dbReference>
<protein>
    <recommendedName>
        <fullName evidence="1">DUF7832 domain-containing protein</fullName>
    </recommendedName>
</protein>
<dbReference type="InterPro" id="IPR057154">
    <property type="entry name" value="DUF7832"/>
</dbReference>
<evidence type="ECO:0000313" key="2">
    <source>
        <dbReference type="EMBL" id="SOS34370.1"/>
    </source>
</evidence>
<proteinExistence type="predicted"/>
<accession>A0A2K4WEP9</accession>
<reference evidence="3" key="1">
    <citation type="submission" date="2017-11" db="EMBL/GenBank/DDBJ databases">
        <authorList>
            <person name="Blom J."/>
        </authorList>
    </citation>
    <scope>NUCLEOTIDE SEQUENCE [LARGE SCALE GENOMIC DNA]</scope>
</reference>
<evidence type="ECO:0000259" key="1">
    <source>
        <dbReference type="Pfam" id="PF25191"/>
    </source>
</evidence>
<name>A0A2K4WEP9_9PSED</name>
<dbReference type="EMBL" id="LT963408">
    <property type="protein sequence ID" value="SOS34370.1"/>
    <property type="molecule type" value="Genomic_DNA"/>
</dbReference>